<organism evidence="3 4">
    <name type="scientific">Araneus ventricosus</name>
    <name type="common">Orbweaver spider</name>
    <name type="synonym">Epeira ventricosa</name>
    <dbReference type="NCBI Taxonomy" id="182803"/>
    <lineage>
        <taxon>Eukaryota</taxon>
        <taxon>Metazoa</taxon>
        <taxon>Ecdysozoa</taxon>
        <taxon>Arthropoda</taxon>
        <taxon>Chelicerata</taxon>
        <taxon>Arachnida</taxon>
        <taxon>Araneae</taxon>
        <taxon>Araneomorphae</taxon>
        <taxon>Entelegynae</taxon>
        <taxon>Araneoidea</taxon>
        <taxon>Araneidae</taxon>
        <taxon>Araneus</taxon>
    </lineage>
</organism>
<reference evidence="3 4" key="1">
    <citation type="journal article" date="2019" name="Sci. Rep.">
        <title>Orb-weaving spider Araneus ventricosus genome elucidates the spidroin gene catalogue.</title>
        <authorList>
            <person name="Kono N."/>
            <person name="Nakamura H."/>
            <person name="Ohtoshi R."/>
            <person name="Moran D.A.P."/>
            <person name="Shinohara A."/>
            <person name="Yoshida Y."/>
            <person name="Fujiwara M."/>
            <person name="Mori M."/>
            <person name="Tomita M."/>
            <person name="Arakawa K."/>
        </authorList>
    </citation>
    <scope>NUCLEOTIDE SEQUENCE [LARGE SCALE GENOMIC DNA]</scope>
</reference>
<protein>
    <recommendedName>
        <fullName evidence="2">C2H2-type domain-containing protein</fullName>
    </recommendedName>
</protein>
<dbReference type="InterPro" id="IPR013087">
    <property type="entry name" value="Znf_C2H2_type"/>
</dbReference>
<dbReference type="Gene3D" id="3.30.160.60">
    <property type="entry name" value="Classic Zinc Finger"/>
    <property type="match status" value="2"/>
</dbReference>
<evidence type="ECO:0000313" key="3">
    <source>
        <dbReference type="EMBL" id="GBM09398.1"/>
    </source>
</evidence>
<dbReference type="SUPFAM" id="SSF57667">
    <property type="entry name" value="beta-beta-alpha zinc fingers"/>
    <property type="match status" value="1"/>
</dbReference>
<dbReference type="EMBL" id="BGPR01087976">
    <property type="protein sequence ID" value="GBM09398.1"/>
    <property type="molecule type" value="Genomic_DNA"/>
</dbReference>
<evidence type="ECO:0000313" key="4">
    <source>
        <dbReference type="Proteomes" id="UP000499080"/>
    </source>
</evidence>
<keyword evidence="1" id="KW-0479">Metal-binding</keyword>
<dbReference type="InterPro" id="IPR036236">
    <property type="entry name" value="Znf_C2H2_sf"/>
</dbReference>
<feature type="domain" description="C2H2-type" evidence="2">
    <location>
        <begin position="44"/>
        <end position="73"/>
    </location>
</feature>
<dbReference type="PROSITE" id="PS50157">
    <property type="entry name" value="ZINC_FINGER_C2H2_2"/>
    <property type="match status" value="1"/>
</dbReference>
<evidence type="ECO:0000256" key="1">
    <source>
        <dbReference type="PROSITE-ProRule" id="PRU00042"/>
    </source>
</evidence>
<name>A0A4Y2D0A3_ARAVE</name>
<keyword evidence="4" id="KW-1185">Reference proteome</keyword>
<evidence type="ECO:0000259" key="2">
    <source>
        <dbReference type="PROSITE" id="PS50157"/>
    </source>
</evidence>
<gene>
    <name evidence="3" type="ORF">AVEN_212431_1</name>
</gene>
<sequence length="102" mass="11665">MLRLNGTLSMDNSSAQYVEKSSVGKILYEIPSDPSFPNPQRGENFCVRREYERRFAKKCQLTIHSRTHTGETPLNFPICGKAFADNSVLNRDHKAVHNKKKI</sequence>
<dbReference type="AlphaFoldDB" id="A0A4Y2D0A3"/>
<accession>A0A4Y2D0A3</accession>
<dbReference type="GO" id="GO:0008270">
    <property type="term" value="F:zinc ion binding"/>
    <property type="evidence" value="ECO:0007669"/>
    <property type="project" value="UniProtKB-KW"/>
</dbReference>
<keyword evidence="1" id="KW-0863">Zinc-finger</keyword>
<dbReference type="OrthoDB" id="7760418at2759"/>
<keyword evidence="1" id="KW-0862">Zinc</keyword>
<comment type="caution">
    <text evidence="3">The sequence shown here is derived from an EMBL/GenBank/DDBJ whole genome shotgun (WGS) entry which is preliminary data.</text>
</comment>
<dbReference type="Proteomes" id="UP000499080">
    <property type="component" value="Unassembled WGS sequence"/>
</dbReference>
<proteinExistence type="predicted"/>